<organism evidence="6 7">
    <name type="scientific">Dokdonia pacifica</name>
    <dbReference type="NCBI Taxonomy" id="1627892"/>
    <lineage>
        <taxon>Bacteria</taxon>
        <taxon>Pseudomonadati</taxon>
        <taxon>Bacteroidota</taxon>
        <taxon>Flavobacteriia</taxon>
        <taxon>Flavobacteriales</taxon>
        <taxon>Flavobacteriaceae</taxon>
        <taxon>Dokdonia</taxon>
    </lineage>
</organism>
<dbReference type="OrthoDB" id="9785673at2"/>
<keyword evidence="3 6" id="KW-0808">Transferase</keyword>
<dbReference type="InterPro" id="IPR051259">
    <property type="entry name" value="rRNA_Methyltransferase"/>
</dbReference>
<comment type="similarity">
    <text evidence="1">Belongs to the class IV-like SAM-binding methyltransferase superfamily. RNA methyltransferase TrmH family.</text>
</comment>
<accession>A0A239C474</accession>
<dbReference type="Gene3D" id="3.40.1280.10">
    <property type="match status" value="1"/>
</dbReference>
<protein>
    <submittedName>
        <fullName evidence="6">RNA methyltransferase, TrmH family</fullName>
    </submittedName>
</protein>
<dbReference type="GO" id="GO:0003723">
    <property type="term" value="F:RNA binding"/>
    <property type="evidence" value="ECO:0007669"/>
    <property type="project" value="InterPro"/>
</dbReference>
<dbReference type="CDD" id="cd18109">
    <property type="entry name" value="SpoU-like_RNA-MTase"/>
    <property type="match status" value="1"/>
</dbReference>
<dbReference type="InterPro" id="IPR053888">
    <property type="entry name" value="MRM3-like_sub_bind"/>
</dbReference>
<dbReference type="Proteomes" id="UP000198379">
    <property type="component" value="Unassembled WGS sequence"/>
</dbReference>
<dbReference type="Gene3D" id="3.30.1330.30">
    <property type="match status" value="1"/>
</dbReference>
<evidence type="ECO:0000259" key="4">
    <source>
        <dbReference type="Pfam" id="PF00588"/>
    </source>
</evidence>
<dbReference type="RefSeq" id="WP_089373083.1">
    <property type="nucleotide sequence ID" value="NZ_BMEP01000004.1"/>
</dbReference>
<keyword evidence="7" id="KW-1185">Reference proteome</keyword>
<evidence type="ECO:0000256" key="3">
    <source>
        <dbReference type="ARBA" id="ARBA00022679"/>
    </source>
</evidence>
<dbReference type="PANTHER" id="PTHR43191">
    <property type="entry name" value="RRNA METHYLTRANSFERASE 3"/>
    <property type="match status" value="1"/>
</dbReference>
<gene>
    <name evidence="6" type="ORF">SAMN06265376_10781</name>
</gene>
<dbReference type="InterPro" id="IPR001537">
    <property type="entry name" value="SpoU_MeTrfase"/>
</dbReference>
<reference evidence="6 7" key="1">
    <citation type="submission" date="2017-06" db="EMBL/GenBank/DDBJ databases">
        <authorList>
            <person name="Kim H.J."/>
            <person name="Triplett B.A."/>
        </authorList>
    </citation>
    <scope>NUCLEOTIDE SEQUENCE [LARGE SCALE GENOMIC DNA]</scope>
    <source>
        <strain evidence="6 7">DSM 25597</strain>
    </source>
</reference>
<dbReference type="GO" id="GO:0008173">
    <property type="term" value="F:RNA methyltransferase activity"/>
    <property type="evidence" value="ECO:0007669"/>
    <property type="project" value="InterPro"/>
</dbReference>
<dbReference type="InterPro" id="IPR029064">
    <property type="entry name" value="Ribosomal_eL30-like_sf"/>
</dbReference>
<dbReference type="InterPro" id="IPR029026">
    <property type="entry name" value="tRNA_m1G_MTases_N"/>
</dbReference>
<proteinExistence type="inferred from homology"/>
<dbReference type="AlphaFoldDB" id="A0A239C474"/>
<dbReference type="GO" id="GO:0006396">
    <property type="term" value="P:RNA processing"/>
    <property type="evidence" value="ECO:0007669"/>
    <property type="project" value="InterPro"/>
</dbReference>
<name>A0A239C474_9FLAO</name>
<evidence type="ECO:0000313" key="6">
    <source>
        <dbReference type="EMBL" id="SNS14214.1"/>
    </source>
</evidence>
<keyword evidence="2 6" id="KW-0489">Methyltransferase</keyword>
<dbReference type="SUPFAM" id="SSF75217">
    <property type="entry name" value="alpha/beta knot"/>
    <property type="match status" value="1"/>
</dbReference>
<feature type="domain" description="MRM3-like substrate binding" evidence="5">
    <location>
        <begin position="8"/>
        <end position="86"/>
    </location>
</feature>
<evidence type="ECO:0000313" key="7">
    <source>
        <dbReference type="Proteomes" id="UP000198379"/>
    </source>
</evidence>
<sequence>MLSKSNSKRITGLLQKKYRQREGLFVAEGIKVINELLNSSFELEAIYGLDSTSLRIEKGSETIFHKITPAELKKISFLKTPQTALALFKIPTQLPNVRQGITVLLDDVRDPGNLGTIIRLCDWFGITSLVCSTQTVDCYNPKVVQATMGSLSRISIVYTDLVAYLQQEQRPIYGTFMDGTTIYGASLPDEAVIVMGNEANGISNAIEQLVSHKIAIPRFGQLQKTESLNVATATAICLSEFKRGVSIEK</sequence>
<dbReference type="EMBL" id="FZNY01000007">
    <property type="protein sequence ID" value="SNS14214.1"/>
    <property type="molecule type" value="Genomic_DNA"/>
</dbReference>
<dbReference type="Pfam" id="PF00588">
    <property type="entry name" value="SpoU_methylase"/>
    <property type="match status" value="1"/>
</dbReference>
<dbReference type="Pfam" id="PF22435">
    <property type="entry name" value="MRM3-like_sub_bind"/>
    <property type="match status" value="1"/>
</dbReference>
<dbReference type="InterPro" id="IPR029028">
    <property type="entry name" value="Alpha/beta_knot_MTases"/>
</dbReference>
<dbReference type="GO" id="GO:0032259">
    <property type="term" value="P:methylation"/>
    <property type="evidence" value="ECO:0007669"/>
    <property type="project" value="UniProtKB-KW"/>
</dbReference>
<feature type="domain" description="tRNA/rRNA methyltransferase SpoU type" evidence="4">
    <location>
        <begin position="101"/>
        <end position="238"/>
    </location>
</feature>
<dbReference type="PANTHER" id="PTHR43191:SF2">
    <property type="entry name" value="RRNA METHYLTRANSFERASE 3, MITOCHONDRIAL"/>
    <property type="match status" value="1"/>
</dbReference>
<evidence type="ECO:0000256" key="2">
    <source>
        <dbReference type="ARBA" id="ARBA00022603"/>
    </source>
</evidence>
<evidence type="ECO:0000259" key="5">
    <source>
        <dbReference type="Pfam" id="PF22435"/>
    </source>
</evidence>
<dbReference type="SUPFAM" id="SSF55315">
    <property type="entry name" value="L30e-like"/>
    <property type="match status" value="1"/>
</dbReference>
<evidence type="ECO:0000256" key="1">
    <source>
        <dbReference type="ARBA" id="ARBA00007228"/>
    </source>
</evidence>